<protein>
    <submittedName>
        <fullName evidence="2">Ribonuclease H2, subunit C</fullName>
    </submittedName>
</protein>
<feature type="region of interest" description="Disordered" evidence="1">
    <location>
        <begin position="128"/>
        <end position="195"/>
    </location>
</feature>
<evidence type="ECO:0000313" key="2">
    <source>
        <dbReference type="EMBL" id="KAF9465559.1"/>
    </source>
</evidence>
<dbReference type="InterPro" id="IPR013924">
    <property type="entry name" value="RNase_H2_suC"/>
</dbReference>
<feature type="compositionally biased region" description="Basic and acidic residues" evidence="1">
    <location>
        <begin position="38"/>
        <end position="50"/>
    </location>
</feature>
<feature type="compositionally biased region" description="Basic residues" evidence="1">
    <location>
        <begin position="142"/>
        <end position="151"/>
    </location>
</feature>
<comment type="caution">
    <text evidence="2">The sequence shown here is derived from an EMBL/GenBank/DDBJ whole genome shotgun (WGS) entry which is preliminary data.</text>
</comment>
<name>A0A9P5YA85_9AGAR</name>
<accession>A0A9P5YA85</accession>
<dbReference type="PANTHER" id="PTHR47204">
    <property type="entry name" value="OS02G0168900 PROTEIN"/>
    <property type="match status" value="1"/>
</dbReference>
<gene>
    <name evidence="2" type="ORF">BDZ94DRAFT_1234474</name>
</gene>
<organism evidence="2 3">
    <name type="scientific">Collybia nuda</name>
    <dbReference type="NCBI Taxonomy" id="64659"/>
    <lineage>
        <taxon>Eukaryota</taxon>
        <taxon>Fungi</taxon>
        <taxon>Dikarya</taxon>
        <taxon>Basidiomycota</taxon>
        <taxon>Agaricomycotina</taxon>
        <taxon>Agaricomycetes</taxon>
        <taxon>Agaricomycetidae</taxon>
        <taxon>Agaricales</taxon>
        <taxon>Tricholomatineae</taxon>
        <taxon>Clitocybaceae</taxon>
        <taxon>Collybia</taxon>
    </lineage>
</organism>
<dbReference type="OrthoDB" id="6222486at2759"/>
<dbReference type="GO" id="GO:0032299">
    <property type="term" value="C:ribonuclease H2 complex"/>
    <property type="evidence" value="ECO:0007669"/>
    <property type="project" value="InterPro"/>
</dbReference>
<proteinExistence type="predicted"/>
<evidence type="ECO:0000313" key="3">
    <source>
        <dbReference type="Proteomes" id="UP000807353"/>
    </source>
</evidence>
<dbReference type="Gene3D" id="2.40.128.680">
    <property type="match status" value="1"/>
</dbReference>
<dbReference type="Proteomes" id="UP000807353">
    <property type="component" value="Unassembled WGS sequence"/>
</dbReference>
<dbReference type="Pfam" id="PF08615">
    <property type="entry name" value="RNase_H2_suC"/>
    <property type="match status" value="1"/>
</dbReference>
<evidence type="ECO:0000256" key="1">
    <source>
        <dbReference type="SAM" id="MobiDB-lite"/>
    </source>
</evidence>
<sequence>MPFHIDYNGKAPISKYLRVEPASEVVGAPEPEPEPEPEPAKSESDTELKLQENPGASSVPEPTVVATDEKSPAATLGGPSSPSFAKRVRDTATRFISTFRGRTIQGLKVDLPPGYIGLVLKAEADDTIDKKGSRDDRENKKGKAYGKRKARPASTTGRVTRSSTRVIDVDEEMDADMDIADGTEESRNEETGAPPDQIITRTLVPISQFSNFIIWNPDMPVDATRDEYIRSLTEWTRLAHEIHKVED</sequence>
<dbReference type="PANTHER" id="PTHR47204:SF1">
    <property type="entry name" value="RIBONUCLEASE H2 SUBUNIT C"/>
    <property type="match status" value="1"/>
</dbReference>
<reference evidence="2" key="1">
    <citation type="submission" date="2020-11" db="EMBL/GenBank/DDBJ databases">
        <authorList>
            <consortium name="DOE Joint Genome Institute"/>
            <person name="Ahrendt S."/>
            <person name="Riley R."/>
            <person name="Andreopoulos W."/>
            <person name="Labutti K."/>
            <person name="Pangilinan J."/>
            <person name="Ruiz-Duenas F.J."/>
            <person name="Barrasa J.M."/>
            <person name="Sanchez-Garcia M."/>
            <person name="Camarero S."/>
            <person name="Miyauchi S."/>
            <person name="Serrano A."/>
            <person name="Linde D."/>
            <person name="Babiker R."/>
            <person name="Drula E."/>
            <person name="Ayuso-Fernandez I."/>
            <person name="Pacheco R."/>
            <person name="Padilla G."/>
            <person name="Ferreira P."/>
            <person name="Barriuso J."/>
            <person name="Kellner H."/>
            <person name="Castanera R."/>
            <person name="Alfaro M."/>
            <person name="Ramirez L."/>
            <person name="Pisabarro A.G."/>
            <person name="Kuo A."/>
            <person name="Tritt A."/>
            <person name="Lipzen A."/>
            <person name="He G."/>
            <person name="Yan M."/>
            <person name="Ng V."/>
            <person name="Cullen D."/>
            <person name="Martin F."/>
            <person name="Rosso M.-N."/>
            <person name="Henrissat B."/>
            <person name="Hibbett D."/>
            <person name="Martinez A.T."/>
            <person name="Grigoriev I.V."/>
        </authorList>
    </citation>
    <scope>NUCLEOTIDE SEQUENCE</scope>
    <source>
        <strain evidence="2">CBS 247.69</strain>
    </source>
</reference>
<dbReference type="GO" id="GO:0006401">
    <property type="term" value="P:RNA catabolic process"/>
    <property type="evidence" value="ECO:0007669"/>
    <property type="project" value="InterPro"/>
</dbReference>
<dbReference type="AlphaFoldDB" id="A0A9P5YA85"/>
<feature type="compositionally biased region" description="Low complexity" evidence="1">
    <location>
        <begin position="154"/>
        <end position="166"/>
    </location>
</feature>
<keyword evidence="3" id="KW-1185">Reference proteome</keyword>
<feature type="compositionally biased region" description="Acidic residues" evidence="1">
    <location>
        <begin position="169"/>
        <end position="183"/>
    </location>
</feature>
<feature type="compositionally biased region" description="Basic and acidic residues" evidence="1">
    <location>
        <begin position="128"/>
        <end position="141"/>
    </location>
</feature>
<feature type="region of interest" description="Disordered" evidence="1">
    <location>
        <begin position="22"/>
        <end position="87"/>
    </location>
</feature>
<dbReference type="EMBL" id="MU150246">
    <property type="protein sequence ID" value="KAF9465559.1"/>
    <property type="molecule type" value="Genomic_DNA"/>
</dbReference>